<keyword evidence="3" id="KW-1185">Reference proteome</keyword>
<dbReference type="EMBL" id="FOSZ01000008">
    <property type="protein sequence ID" value="SFL28063.1"/>
    <property type="molecule type" value="Genomic_DNA"/>
</dbReference>
<dbReference type="OrthoDB" id="7876829at2"/>
<dbReference type="RefSeq" id="WP_093325357.1">
    <property type="nucleotide sequence ID" value="NZ_FOSZ01000008.1"/>
</dbReference>
<organism evidence="2 3">
    <name type="scientific">Shimia haliotis</name>
    <dbReference type="NCBI Taxonomy" id="1280847"/>
    <lineage>
        <taxon>Bacteria</taxon>
        <taxon>Pseudomonadati</taxon>
        <taxon>Pseudomonadota</taxon>
        <taxon>Alphaproteobacteria</taxon>
        <taxon>Rhodobacterales</taxon>
        <taxon>Roseobacteraceae</taxon>
    </lineage>
</organism>
<reference evidence="3" key="1">
    <citation type="submission" date="2016-10" db="EMBL/GenBank/DDBJ databases">
        <authorList>
            <person name="Varghese N."/>
            <person name="Submissions S."/>
        </authorList>
    </citation>
    <scope>NUCLEOTIDE SEQUENCE [LARGE SCALE GENOMIC DNA]</scope>
    <source>
        <strain evidence="3">DSM 28453</strain>
    </source>
</reference>
<evidence type="ECO:0000313" key="3">
    <source>
        <dbReference type="Proteomes" id="UP000198851"/>
    </source>
</evidence>
<dbReference type="Proteomes" id="UP000198851">
    <property type="component" value="Unassembled WGS sequence"/>
</dbReference>
<protein>
    <submittedName>
        <fullName evidence="2">Uncharacterized protein</fullName>
    </submittedName>
</protein>
<proteinExistence type="predicted"/>
<feature type="compositionally biased region" description="Basic and acidic residues" evidence="1">
    <location>
        <begin position="54"/>
        <end position="76"/>
    </location>
</feature>
<gene>
    <name evidence="2" type="ORF">SAMN04488036_10887</name>
</gene>
<name>A0A1I4GEV5_9RHOB</name>
<feature type="region of interest" description="Disordered" evidence="1">
    <location>
        <begin position="52"/>
        <end position="76"/>
    </location>
</feature>
<dbReference type="AlphaFoldDB" id="A0A1I4GEV5"/>
<accession>A0A1I4GEV5</accession>
<evidence type="ECO:0000313" key="2">
    <source>
        <dbReference type="EMBL" id="SFL28063.1"/>
    </source>
</evidence>
<sequence length="151" mass="16827">MTSKHFIATVLGLAMTVTGISALPAKALSDDDLAKILFGATALVIIGSAVSNDNDDKPVPVARPRDPRPRDVRPDRPVSWTYLPPRCSRNFIMRNGRIVQAYGSGCLSQSRIRAHRLPQQCHFRGVNQHGRTVTGYKTQCLRKRGYDVTWR</sequence>
<dbReference type="STRING" id="1280847.SAMN04488036_10887"/>
<evidence type="ECO:0000256" key="1">
    <source>
        <dbReference type="SAM" id="MobiDB-lite"/>
    </source>
</evidence>